<organism evidence="1 2">
    <name type="scientific">Trichomalopsis sarcophagae</name>
    <dbReference type="NCBI Taxonomy" id="543379"/>
    <lineage>
        <taxon>Eukaryota</taxon>
        <taxon>Metazoa</taxon>
        <taxon>Ecdysozoa</taxon>
        <taxon>Arthropoda</taxon>
        <taxon>Hexapoda</taxon>
        <taxon>Insecta</taxon>
        <taxon>Pterygota</taxon>
        <taxon>Neoptera</taxon>
        <taxon>Endopterygota</taxon>
        <taxon>Hymenoptera</taxon>
        <taxon>Apocrita</taxon>
        <taxon>Proctotrupomorpha</taxon>
        <taxon>Chalcidoidea</taxon>
        <taxon>Pteromalidae</taxon>
        <taxon>Pteromalinae</taxon>
        <taxon>Trichomalopsis</taxon>
    </lineage>
</organism>
<accession>A0A232EJB4</accession>
<name>A0A232EJB4_9HYME</name>
<keyword evidence="2" id="KW-1185">Reference proteome</keyword>
<gene>
    <name evidence="1" type="ORF">TSAR_006228</name>
</gene>
<evidence type="ECO:0000313" key="2">
    <source>
        <dbReference type="Proteomes" id="UP000215335"/>
    </source>
</evidence>
<protein>
    <submittedName>
        <fullName evidence="1">Uncharacterized protein</fullName>
    </submittedName>
</protein>
<dbReference type="EMBL" id="NNAY01004041">
    <property type="protein sequence ID" value="OXU18456.1"/>
    <property type="molecule type" value="Genomic_DNA"/>
</dbReference>
<dbReference type="AlphaFoldDB" id="A0A232EJB4"/>
<sequence>MVANTRYGLFNFPLVMERRRQTPTPEKLQYVDQQWPNQGHQGITPEGICQVKELYVFIIIITFPALELKKLNPNKFLRDVVRGYKIPFFEELTVQMCCP</sequence>
<comment type="caution">
    <text evidence="1">The sequence shown here is derived from an EMBL/GenBank/DDBJ whole genome shotgun (WGS) entry which is preliminary data.</text>
</comment>
<dbReference type="Proteomes" id="UP000215335">
    <property type="component" value="Unassembled WGS sequence"/>
</dbReference>
<reference evidence="1 2" key="1">
    <citation type="journal article" date="2017" name="Curr. Biol.">
        <title>The Evolution of Venom by Co-option of Single-Copy Genes.</title>
        <authorList>
            <person name="Martinson E.O."/>
            <person name="Mrinalini"/>
            <person name="Kelkar Y.D."/>
            <person name="Chang C.H."/>
            <person name="Werren J.H."/>
        </authorList>
    </citation>
    <scope>NUCLEOTIDE SEQUENCE [LARGE SCALE GENOMIC DNA]</scope>
    <source>
        <strain evidence="1 2">Alberta</strain>
        <tissue evidence="1">Whole body</tissue>
    </source>
</reference>
<evidence type="ECO:0000313" key="1">
    <source>
        <dbReference type="EMBL" id="OXU18456.1"/>
    </source>
</evidence>
<proteinExistence type="predicted"/>